<evidence type="ECO:0000256" key="2">
    <source>
        <dbReference type="ARBA" id="ARBA00022741"/>
    </source>
</evidence>
<evidence type="ECO:0000256" key="3">
    <source>
        <dbReference type="ARBA" id="ARBA00022840"/>
    </source>
</evidence>
<sequence>MNYEELINKNAITDNTKELINNKIFLKTAQNEKYSQNISSFLTPKDLLNNIKTKFIGITGTNGKTTTAFVLGFLLNQAGFNVAVQGTEGFFVNGEKREDKTLTTPSIFTTIKRVYKYKPDFFIMEVSSHAIAQNRIEGIDFTAKILTSFSQDHLDYHKSMKEYKKIKEGFFQDETLKIVNGQWKMDNGRFSIITVSGYDFKINSKNLYVLEKSIVNDIPMAGEFNKMNFSLALKTAENLTSLSLNNFLFDNFKGVPGRMEIVSINPLIIIDFAHTPDGMQKVISSLKGKKLVVFGAGGDRDKGKRVKMGEVADKLADYIILTNDNPRCEKPEDIVSDIKSGIKKTPFEIILDRKEAIKRAVELSKNFDATLILGKGDEKYIEQCREKIPFSDRETVKNFLI</sequence>
<dbReference type="OrthoDB" id="9800958at2"/>
<dbReference type="AlphaFoldDB" id="A0A292YBC2"/>
<proteinExistence type="predicted"/>
<feature type="domain" description="Mur ligase central" evidence="5">
    <location>
        <begin position="58"/>
        <end position="233"/>
    </location>
</feature>
<accession>A0A292YBC2</accession>
<organism evidence="6 7">
    <name type="scientific">Lebetimonas natsushimae</name>
    <dbReference type="NCBI Taxonomy" id="1936991"/>
    <lineage>
        <taxon>Bacteria</taxon>
        <taxon>Pseudomonadati</taxon>
        <taxon>Campylobacterota</taxon>
        <taxon>Epsilonproteobacteria</taxon>
        <taxon>Nautiliales</taxon>
        <taxon>Nautiliaceae</taxon>
        <taxon>Lebetimonas</taxon>
    </lineage>
</organism>
<evidence type="ECO:0000259" key="5">
    <source>
        <dbReference type="Pfam" id="PF08245"/>
    </source>
</evidence>
<keyword evidence="7" id="KW-1185">Reference proteome</keyword>
<dbReference type="EC" id="6.3.2.13" evidence="6"/>
<reference evidence="6 7" key="1">
    <citation type="journal article" date="2017" name="Syst. Appl. Microbiol.">
        <title>Lebetimonas natsushimae sp. nov., a novel strictly anaerobic, moderately thermophilic chemoautotroph isolated from a deep-sea hydrothermal vent polychaete nest in the Mid-Okinawa Trough.</title>
        <authorList>
            <person name="Nagata R."/>
            <person name="Takaki Y."/>
            <person name="Tame A."/>
            <person name="Nunoura T."/>
            <person name="Muto H."/>
            <person name="Mino S."/>
            <person name="Sawayama S."/>
            <person name="Takai K."/>
            <person name="Nakagawa S."/>
        </authorList>
    </citation>
    <scope>NUCLEOTIDE SEQUENCE [LARGE SCALE GENOMIC DNA]</scope>
    <source>
        <strain evidence="6 7">HS1857</strain>
    </source>
</reference>
<dbReference type="RefSeq" id="WP_096258001.1">
    <property type="nucleotide sequence ID" value="NZ_BDME01000001.1"/>
</dbReference>
<dbReference type="InterPro" id="IPR036565">
    <property type="entry name" value="Mur-like_cat_sf"/>
</dbReference>
<dbReference type="InterPro" id="IPR004101">
    <property type="entry name" value="Mur_ligase_C"/>
</dbReference>
<dbReference type="EMBL" id="BDME01000001">
    <property type="protein sequence ID" value="GAX86836.1"/>
    <property type="molecule type" value="Genomic_DNA"/>
</dbReference>
<comment type="caution">
    <text evidence="6">The sequence shown here is derived from an EMBL/GenBank/DDBJ whole genome shotgun (WGS) entry which is preliminary data.</text>
</comment>
<dbReference type="InterPro" id="IPR036615">
    <property type="entry name" value="Mur_ligase_C_dom_sf"/>
</dbReference>
<name>A0A292YBC2_9BACT</name>
<feature type="domain" description="Mur ligase C-terminal" evidence="4">
    <location>
        <begin position="257"/>
        <end position="376"/>
    </location>
</feature>
<dbReference type="GO" id="GO:0004326">
    <property type="term" value="F:tetrahydrofolylpolyglutamate synthase activity"/>
    <property type="evidence" value="ECO:0007669"/>
    <property type="project" value="InterPro"/>
</dbReference>
<keyword evidence="3" id="KW-0067">ATP-binding</keyword>
<keyword evidence="2" id="KW-0547">Nucleotide-binding</keyword>
<evidence type="ECO:0000259" key="4">
    <source>
        <dbReference type="Pfam" id="PF02875"/>
    </source>
</evidence>
<dbReference type="PANTHER" id="PTHR23135">
    <property type="entry name" value="MUR LIGASE FAMILY MEMBER"/>
    <property type="match status" value="1"/>
</dbReference>
<gene>
    <name evidence="6" type="ORF">LNAT_P0131</name>
</gene>
<evidence type="ECO:0000256" key="1">
    <source>
        <dbReference type="ARBA" id="ARBA00022598"/>
    </source>
</evidence>
<evidence type="ECO:0000313" key="7">
    <source>
        <dbReference type="Proteomes" id="UP000217944"/>
    </source>
</evidence>
<dbReference type="Gene3D" id="3.40.1190.10">
    <property type="entry name" value="Mur-like, catalytic domain"/>
    <property type="match status" value="1"/>
</dbReference>
<dbReference type="Proteomes" id="UP000217944">
    <property type="component" value="Unassembled WGS sequence"/>
</dbReference>
<dbReference type="Gene3D" id="3.90.190.20">
    <property type="entry name" value="Mur ligase, C-terminal domain"/>
    <property type="match status" value="1"/>
</dbReference>
<dbReference type="GO" id="GO:0005524">
    <property type="term" value="F:ATP binding"/>
    <property type="evidence" value="ECO:0007669"/>
    <property type="project" value="UniProtKB-KW"/>
</dbReference>
<dbReference type="Pfam" id="PF02875">
    <property type="entry name" value="Mur_ligase_C"/>
    <property type="match status" value="1"/>
</dbReference>
<dbReference type="SUPFAM" id="SSF53244">
    <property type="entry name" value="MurD-like peptide ligases, peptide-binding domain"/>
    <property type="match status" value="1"/>
</dbReference>
<dbReference type="PROSITE" id="PS01011">
    <property type="entry name" value="FOLYLPOLYGLU_SYNT_1"/>
    <property type="match status" value="1"/>
</dbReference>
<dbReference type="InterPro" id="IPR018109">
    <property type="entry name" value="Folylpolyglutamate_synth_CS"/>
</dbReference>
<dbReference type="Pfam" id="PF08245">
    <property type="entry name" value="Mur_ligase_M"/>
    <property type="match status" value="1"/>
</dbReference>
<evidence type="ECO:0000313" key="6">
    <source>
        <dbReference type="EMBL" id="GAX86836.1"/>
    </source>
</evidence>
<dbReference type="GO" id="GO:0008765">
    <property type="term" value="F:UDP-N-acetylmuramoylalanyl-D-glutamate-2,6-diaminopimelate ligase activity"/>
    <property type="evidence" value="ECO:0007669"/>
    <property type="project" value="UniProtKB-EC"/>
</dbReference>
<dbReference type="SUPFAM" id="SSF53623">
    <property type="entry name" value="MurD-like peptide ligases, catalytic domain"/>
    <property type="match status" value="1"/>
</dbReference>
<keyword evidence="1 6" id="KW-0436">Ligase</keyword>
<dbReference type="InterPro" id="IPR013221">
    <property type="entry name" value="Mur_ligase_cen"/>
</dbReference>
<protein>
    <submittedName>
        <fullName evidence="6">UDP-N-acetylmuramoyl-L-alanyl-D-glutamate--2,6-diaminopimelate ligase</fullName>
        <ecNumber evidence="6">6.3.2.13</ecNumber>
    </submittedName>
</protein>
<dbReference type="PANTHER" id="PTHR23135:SF4">
    <property type="entry name" value="UDP-N-ACETYLMURAMOYL-L-ALANYL-D-GLUTAMATE--2,6-DIAMINOPIMELATE LIGASE MURE HOMOLOG, CHLOROPLASTIC"/>
    <property type="match status" value="1"/>
</dbReference>